<dbReference type="GO" id="GO:0003777">
    <property type="term" value="F:microtubule motor activity"/>
    <property type="evidence" value="ECO:0007669"/>
    <property type="project" value="InterPro"/>
</dbReference>
<dbReference type="Proteomes" id="UP000310200">
    <property type="component" value="Unassembled WGS sequence"/>
</dbReference>
<dbReference type="PANTHER" id="PTHR47969:SF15">
    <property type="entry name" value="CHROMOSOME-ASSOCIATED KINESIN KIF4A-RELATED"/>
    <property type="match status" value="1"/>
</dbReference>
<feature type="coiled-coil region" evidence="18">
    <location>
        <begin position="577"/>
        <end position="714"/>
    </location>
</feature>
<gene>
    <name evidence="21" type="ORF">DBV15_05343</name>
</gene>
<dbReference type="Pfam" id="PF25764">
    <property type="entry name" value="KIF21A_4th"/>
    <property type="match status" value="1"/>
</dbReference>
<dbReference type="GO" id="GO:0008017">
    <property type="term" value="F:microtubule binding"/>
    <property type="evidence" value="ECO:0007669"/>
    <property type="project" value="InterPro"/>
</dbReference>
<evidence type="ECO:0000256" key="18">
    <source>
        <dbReference type="SAM" id="Coils"/>
    </source>
</evidence>
<feature type="compositionally biased region" description="Low complexity" evidence="19">
    <location>
        <begin position="945"/>
        <end position="954"/>
    </location>
</feature>
<evidence type="ECO:0000256" key="13">
    <source>
        <dbReference type="ARBA" id="ARBA00023175"/>
    </source>
</evidence>
<keyword evidence="5" id="KW-0493">Microtubule</keyword>
<dbReference type="GO" id="GO:0005634">
    <property type="term" value="C:nucleus"/>
    <property type="evidence" value="ECO:0007669"/>
    <property type="project" value="UniProtKB-SubCell"/>
</dbReference>
<keyword evidence="7 17" id="KW-0547">Nucleotide-binding</keyword>
<dbReference type="PROSITE" id="PS00411">
    <property type="entry name" value="KINESIN_MOTOR_1"/>
    <property type="match status" value="1"/>
</dbReference>
<evidence type="ECO:0000256" key="15">
    <source>
        <dbReference type="ARBA" id="ARBA00023242"/>
    </source>
</evidence>
<dbReference type="GO" id="GO:0051536">
    <property type="term" value="F:iron-sulfur cluster binding"/>
    <property type="evidence" value="ECO:0007669"/>
    <property type="project" value="UniProtKB-KW"/>
</dbReference>
<comment type="cofactor">
    <cofactor evidence="16">
        <name>[2Fe-2S] cluster</name>
        <dbReference type="ChEBI" id="CHEBI:190135"/>
    </cofactor>
</comment>
<evidence type="ECO:0000256" key="8">
    <source>
        <dbReference type="ARBA" id="ARBA00022840"/>
    </source>
</evidence>
<dbReference type="PROSITE" id="PS50067">
    <property type="entry name" value="KINESIN_MOTOR_2"/>
    <property type="match status" value="1"/>
</dbReference>
<dbReference type="STRING" id="300112.A0A4S2L2F2"/>
<keyword evidence="14" id="KW-0206">Cytoskeleton</keyword>
<feature type="coiled-coil region" evidence="18">
    <location>
        <begin position="906"/>
        <end position="933"/>
    </location>
</feature>
<dbReference type="PANTHER" id="PTHR47969">
    <property type="entry name" value="CHROMOSOME-ASSOCIATED KINESIN KIF4A-RELATED"/>
    <property type="match status" value="1"/>
</dbReference>
<dbReference type="AlphaFoldDB" id="A0A4S2L2F2"/>
<keyword evidence="10" id="KW-0411">Iron-sulfur</keyword>
<feature type="binding site" evidence="17">
    <location>
        <begin position="153"/>
        <end position="160"/>
    </location>
    <ligand>
        <name>ATP</name>
        <dbReference type="ChEBI" id="CHEBI:30616"/>
    </ligand>
</feature>
<dbReference type="GO" id="GO:0051231">
    <property type="term" value="P:spindle elongation"/>
    <property type="evidence" value="ECO:0007669"/>
    <property type="project" value="TreeGrafter"/>
</dbReference>
<protein>
    <submittedName>
        <fullName evidence="21">Chromosome-associated kinesin KIF4A</fullName>
    </submittedName>
</protein>
<keyword evidence="4" id="KW-0963">Cytoplasm</keyword>
<dbReference type="GO" id="GO:0005875">
    <property type="term" value="C:microtubule associated complex"/>
    <property type="evidence" value="ECO:0007669"/>
    <property type="project" value="TreeGrafter"/>
</dbReference>
<dbReference type="SMART" id="SM01114">
    <property type="entry name" value="CXC"/>
    <property type="match status" value="1"/>
</dbReference>
<feature type="domain" description="Kinesin motor" evidence="20">
    <location>
        <begin position="73"/>
        <end position="397"/>
    </location>
</feature>
<evidence type="ECO:0000256" key="16">
    <source>
        <dbReference type="ARBA" id="ARBA00034078"/>
    </source>
</evidence>
<comment type="subcellular location">
    <subcellularLocation>
        <location evidence="3">Cytoplasm</location>
        <location evidence="3">Cytoskeleton</location>
    </subcellularLocation>
    <subcellularLocation>
        <location evidence="2">Nucleus</location>
    </subcellularLocation>
</comment>
<dbReference type="Gene3D" id="3.40.850.10">
    <property type="entry name" value="Kinesin motor domain"/>
    <property type="match status" value="1"/>
</dbReference>
<dbReference type="FunFam" id="3.40.850.10:FF:000038">
    <property type="entry name" value="chromosome-associated kinesin KIF4A"/>
    <property type="match status" value="1"/>
</dbReference>
<keyword evidence="11 18" id="KW-0175">Coiled coil</keyword>
<evidence type="ECO:0000256" key="4">
    <source>
        <dbReference type="ARBA" id="ARBA00022490"/>
    </source>
</evidence>
<evidence type="ECO:0000259" key="20">
    <source>
        <dbReference type="PROSITE" id="PS50067"/>
    </source>
</evidence>
<comment type="cofactor">
    <cofactor evidence="1">
        <name>[4Fe-4S] cluster</name>
        <dbReference type="ChEBI" id="CHEBI:49883"/>
    </cofactor>
</comment>
<evidence type="ECO:0000256" key="6">
    <source>
        <dbReference type="ARBA" id="ARBA00022723"/>
    </source>
</evidence>
<organism evidence="21 22">
    <name type="scientific">Temnothorax longispinosus</name>
    <dbReference type="NCBI Taxonomy" id="300112"/>
    <lineage>
        <taxon>Eukaryota</taxon>
        <taxon>Metazoa</taxon>
        <taxon>Ecdysozoa</taxon>
        <taxon>Arthropoda</taxon>
        <taxon>Hexapoda</taxon>
        <taxon>Insecta</taxon>
        <taxon>Pterygota</taxon>
        <taxon>Neoptera</taxon>
        <taxon>Endopterygota</taxon>
        <taxon>Hymenoptera</taxon>
        <taxon>Apocrita</taxon>
        <taxon>Aculeata</taxon>
        <taxon>Formicoidea</taxon>
        <taxon>Formicidae</taxon>
        <taxon>Myrmicinae</taxon>
        <taxon>Temnothorax</taxon>
    </lineage>
</organism>
<dbReference type="GO" id="GO:0007052">
    <property type="term" value="P:mitotic spindle organization"/>
    <property type="evidence" value="ECO:0007669"/>
    <property type="project" value="TreeGrafter"/>
</dbReference>
<keyword evidence="22" id="KW-1185">Reference proteome</keyword>
<evidence type="ECO:0000256" key="7">
    <source>
        <dbReference type="ARBA" id="ARBA00022741"/>
    </source>
</evidence>
<keyword evidence="8 17" id="KW-0067">ATP-binding</keyword>
<feature type="compositionally biased region" description="Polar residues" evidence="19">
    <location>
        <begin position="964"/>
        <end position="974"/>
    </location>
</feature>
<reference evidence="21 22" key="1">
    <citation type="journal article" date="2019" name="Philos. Trans. R. Soc. Lond., B, Biol. Sci.">
        <title>Ant behaviour and brain gene expression of defending hosts depend on the ecological success of the intruding social parasite.</title>
        <authorList>
            <person name="Kaur R."/>
            <person name="Stoldt M."/>
            <person name="Jongepier E."/>
            <person name="Feldmeyer B."/>
            <person name="Menzel F."/>
            <person name="Bornberg-Bauer E."/>
            <person name="Foitzik S."/>
        </authorList>
    </citation>
    <scope>NUCLEOTIDE SEQUENCE [LARGE SCALE GENOMIC DNA]</scope>
    <source>
        <tissue evidence="21">Whole body</tissue>
    </source>
</reference>
<evidence type="ECO:0000256" key="2">
    <source>
        <dbReference type="ARBA" id="ARBA00004123"/>
    </source>
</evidence>
<keyword evidence="6" id="KW-0479">Metal-binding</keyword>
<sequence>MYVYVRTRACQQSATAAGTRNGGNPRARIVLCTRPVEFSSRFCLILSRSVTLRAKTAKALDSRDRPLKMCDDTVRVALRIRPLVESELEKGCQACLDTIPGEHQVRICNTDKAFTYNYVFPPHVGQEDFYNTAIKRLVDNTFQGYNVTILAYGQTGSGKTHSMGTNYTGVGEKGIIPRVIYDIFDIIESKEDWNFKVAVSFMELYQEQLYDLLSDKQKSQSIVDIREDGKSIRIVGVTEKQVANAQETLECLAQGSMGRVTGATAMNAHSSRSHAIFTLCIRQQKSDDPNTATVAKLHLVDLAGSERSKKTQATGERFKEGVNINKGLLALGNVISQLGDGASGTYIGYRDSKLTRLLQDSLGGNSMTLMVACVSPADYNLDETLSTLRYADRARKIKNKPIVNQDPKVAEINRLNKLVQELRLALMSQELGITCPKEHEALEEKYRVLQHKLRDMTEKLNLNLGEIVIMHERAEMAEQAREKIRIAMALLLDEFKQVLQDFDTCSEIDDEKRNKLKAIYERMLDIQNDERKASEELINHEISNSKNCVSHVAEDVAECVRTEESNNVEDSLDYFDKKEEEHTLRQAERNNEVQNINKELALKESLVSELIKSATQETAESRKNIIEMEQELKRLHAEKEENLQAVHAHNVSSKLAETRRKKVQELERKIAELTRKCTEQNKIIKGKEKQDQRIKTLASEIQSLKETRVKLIRQMRNDANNFTKWKQSKEKEINKLRTQDRKRAYEMVRMKIEHNKQENVFKRKMEEAFAVNKRLKGALEMQRKAIQRQERKANSKEEIKTWMAQELEVLMATVEADYSLEKLMQDRASLVHQLEQLKKNSDPDEEELMTLTEFIELRNAQIADLQQKILESDQETRTSARWNIIRTIADAKAAFETAFHIITQDRKQQCYKYDELKEKYRNLEARLEEYEKRDRVNEMSRPRNTSDTSSSDTETLTKSERQILTENKLNTNERSPTKKRKRESKIEVINENAYLSHDDSSMMEDDVDKDPDWKKTPLYSRIQKLQNKSKLSIQRLTFKMEPDSSPIKCACKTKCATRICTCRKNGITCNNCSCDSEQCQNKDKQNLRTTLFSDVMEDEAKCD</sequence>
<dbReference type="GO" id="GO:0005524">
    <property type="term" value="F:ATP binding"/>
    <property type="evidence" value="ECO:0007669"/>
    <property type="project" value="UniProtKB-UniRule"/>
</dbReference>
<dbReference type="InterPro" id="IPR001752">
    <property type="entry name" value="Kinesin_motor_dom"/>
</dbReference>
<proteinExistence type="inferred from homology"/>
<dbReference type="GO" id="GO:0003677">
    <property type="term" value="F:DNA binding"/>
    <property type="evidence" value="ECO:0007669"/>
    <property type="project" value="UniProtKB-KW"/>
</dbReference>
<dbReference type="GO" id="GO:0005874">
    <property type="term" value="C:microtubule"/>
    <property type="evidence" value="ECO:0007669"/>
    <property type="project" value="UniProtKB-KW"/>
</dbReference>
<comment type="similarity">
    <text evidence="17">Belongs to the TRAFAC class myosin-kinesin ATPase superfamily. Kinesin family.</text>
</comment>
<keyword evidence="15" id="KW-0539">Nucleus</keyword>
<dbReference type="SUPFAM" id="SSF52540">
    <property type="entry name" value="P-loop containing nucleoside triphosphate hydrolases"/>
    <property type="match status" value="1"/>
</dbReference>
<keyword evidence="13 17" id="KW-0505">Motor protein</keyword>
<dbReference type="GO" id="GO:0007018">
    <property type="term" value="P:microtubule-based movement"/>
    <property type="evidence" value="ECO:0007669"/>
    <property type="project" value="InterPro"/>
</dbReference>
<evidence type="ECO:0000256" key="9">
    <source>
        <dbReference type="ARBA" id="ARBA00023004"/>
    </source>
</evidence>
<dbReference type="InterPro" id="IPR027417">
    <property type="entry name" value="P-loop_NTPase"/>
</dbReference>
<dbReference type="InterPro" id="IPR027640">
    <property type="entry name" value="Kinesin-like_fam"/>
</dbReference>
<dbReference type="CDD" id="cd01372">
    <property type="entry name" value="KISc_KIF4"/>
    <property type="match status" value="1"/>
</dbReference>
<dbReference type="Pfam" id="PF00225">
    <property type="entry name" value="Kinesin"/>
    <property type="match status" value="1"/>
</dbReference>
<evidence type="ECO:0000256" key="19">
    <source>
        <dbReference type="SAM" id="MobiDB-lite"/>
    </source>
</evidence>
<evidence type="ECO:0000313" key="21">
    <source>
        <dbReference type="EMBL" id="TGZ56883.1"/>
    </source>
</evidence>
<dbReference type="PRINTS" id="PR00380">
    <property type="entry name" value="KINESINHEAVY"/>
</dbReference>
<dbReference type="SMART" id="SM00129">
    <property type="entry name" value="KISc"/>
    <property type="match status" value="1"/>
</dbReference>
<dbReference type="InterPro" id="IPR033467">
    <property type="entry name" value="Tesmin/TSO1-like_CXC"/>
</dbReference>
<feature type="region of interest" description="Disordered" evidence="19">
    <location>
        <begin position="934"/>
        <end position="989"/>
    </location>
</feature>
<dbReference type="InterPro" id="IPR019821">
    <property type="entry name" value="Kinesin_motor_CS"/>
</dbReference>
<dbReference type="InterPro" id="IPR036961">
    <property type="entry name" value="Kinesin_motor_dom_sf"/>
</dbReference>
<name>A0A4S2L2F2_9HYME</name>
<feature type="coiled-coil region" evidence="18">
    <location>
        <begin position="772"/>
        <end position="840"/>
    </location>
</feature>
<comment type="caution">
    <text evidence="21">The sequence shown here is derived from an EMBL/GenBank/DDBJ whole genome shotgun (WGS) entry which is preliminary data.</text>
</comment>
<evidence type="ECO:0000256" key="11">
    <source>
        <dbReference type="ARBA" id="ARBA00023054"/>
    </source>
</evidence>
<evidence type="ECO:0000256" key="17">
    <source>
        <dbReference type="PROSITE-ProRule" id="PRU00283"/>
    </source>
</evidence>
<evidence type="ECO:0000313" key="22">
    <source>
        <dbReference type="Proteomes" id="UP000310200"/>
    </source>
</evidence>
<accession>A0A4S2L2F2</accession>
<evidence type="ECO:0000256" key="12">
    <source>
        <dbReference type="ARBA" id="ARBA00023125"/>
    </source>
</evidence>
<evidence type="ECO:0000256" key="5">
    <source>
        <dbReference type="ARBA" id="ARBA00022701"/>
    </source>
</evidence>
<evidence type="ECO:0000256" key="1">
    <source>
        <dbReference type="ARBA" id="ARBA00001966"/>
    </source>
</evidence>
<evidence type="ECO:0000256" key="3">
    <source>
        <dbReference type="ARBA" id="ARBA00004245"/>
    </source>
</evidence>
<keyword evidence="12" id="KW-0238">DNA-binding</keyword>
<dbReference type="GO" id="GO:0005829">
    <property type="term" value="C:cytosol"/>
    <property type="evidence" value="ECO:0007669"/>
    <property type="project" value="UniProtKB-ARBA"/>
</dbReference>
<evidence type="ECO:0000256" key="14">
    <source>
        <dbReference type="ARBA" id="ARBA00023212"/>
    </source>
</evidence>
<keyword evidence="9" id="KW-0408">Iron</keyword>
<evidence type="ECO:0000256" key="10">
    <source>
        <dbReference type="ARBA" id="ARBA00023014"/>
    </source>
</evidence>
<dbReference type="GO" id="GO:0046872">
    <property type="term" value="F:metal ion binding"/>
    <property type="evidence" value="ECO:0007669"/>
    <property type="project" value="UniProtKB-KW"/>
</dbReference>
<dbReference type="EMBL" id="QBLH01000271">
    <property type="protein sequence ID" value="TGZ56883.1"/>
    <property type="molecule type" value="Genomic_DNA"/>
</dbReference>